<keyword evidence="2" id="KW-1185">Reference proteome</keyword>
<dbReference type="Proteomes" id="UP000630887">
    <property type="component" value="Unassembled WGS sequence"/>
</dbReference>
<gene>
    <name evidence="1" type="ORF">Cco03nite_20600</name>
</gene>
<dbReference type="RefSeq" id="WP_203691596.1">
    <property type="nucleotide sequence ID" value="NZ_BAAALC010000021.1"/>
</dbReference>
<dbReference type="EMBL" id="BONI01000014">
    <property type="protein sequence ID" value="GIG05360.1"/>
    <property type="molecule type" value="Genomic_DNA"/>
</dbReference>
<evidence type="ECO:0000313" key="1">
    <source>
        <dbReference type="EMBL" id="GIG05360.1"/>
    </source>
</evidence>
<accession>A0A8J3KQJ8</accession>
<proteinExistence type="predicted"/>
<reference evidence="1 2" key="1">
    <citation type="submission" date="2021-01" db="EMBL/GenBank/DDBJ databases">
        <title>Whole genome shotgun sequence of Catellatospora coxensis NBRC 107359.</title>
        <authorList>
            <person name="Komaki H."/>
            <person name="Tamura T."/>
        </authorList>
    </citation>
    <scope>NUCLEOTIDE SEQUENCE [LARGE SCALE GENOMIC DNA]</scope>
    <source>
        <strain evidence="1 2">NBRC 107359</strain>
    </source>
</reference>
<name>A0A8J3KQJ8_9ACTN</name>
<protein>
    <submittedName>
        <fullName evidence="1">Uncharacterized protein</fullName>
    </submittedName>
</protein>
<dbReference type="AlphaFoldDB" id="A0A8J3KQJ8"/>
<organism evidence="1 2">
    <name type="scientific">Catellatospora coxensis</name>
    <dbReference type="NCBI Taxonomy" id="310354"/>
    <lineage>
        <taxon>Bacteria</taxon>
        <taxon>Bacillati</taxon>
        <taxon>Actinomycetota</taxon>
        <taxon>Actinomycetes</taxon>
        <taxon>Micromonosporales</taxon>
        <taxon>Micromonosporaceae</taxon>
        <taxon>Catellatospora</taxon>
    </lineage>
</organism>
<sequence>MRLIDSSSDVRCDHDGKVANNPSQHWVEIAGHPVLVDDDPQGRAVARCPNIGATMKPCVKTLRVFTGYSDWIRIDGDAVVLDSLDGLTDGTVPGTVHYRVRIPGQTFVEATS</sequence>
<comment type="caution">
    <text evidence="1">The sequence shown here is derived from an EMBL/GenBank/DDBJ whole genome shotgun (WGS) entry which is preliminary data.</text>
</comment>
<evidence type="ECO:0000313" key="2">
    <source>
        <dbReference type="Proteomes" id="UP000630887"/>
    </source>
</evidence>